<protein>
    <recommendedName>
        <fullName evidence="9">RING-type domain-containing protein</fullName>
    </recommendedName>
</protein>
<keyword evidence="5" id="KW-0256">Endoplasmic reticulum</keyword>
<dbReference type="OrthoDB" id="7759664at2759"/>
<accession>A8PWE7</accession>
<dbReference type="VEuPathDB" id="FungiDB:MGL_1081"/>
<evidence type="ECO:0000256" key="8">
    <source>
        <dbReference type="SAM" id="MobiDB-lite"/>
    </source>
</evidence>
<dbReference type="InParanoid" id="A8PWE7"/>
<evidence type="ECO:0000259" key="9">
    <source>
        <dbReference type="PROSITE" id="PS50089"/>
    </source>
</evidence>
<dbReference type="PANTHER" id="PTHR22763">
    <property type="entry name" value="RING ZINC FINGER PROTEIN"/>
    <property type="match status" value="1"/>
</dbReference>
<feature type="compositionally biased region" description="Basic and acidic residues" evidence="8">
    <location>
        <begin position="230"/>
        <end position="244"/>
    </location>
</feature>
<feature type="domain" description="RING-type" evidence="9">
    <location>
        <begin position="75"/>
        <end position="121"/>
    </location>
</feature>
<keyword evidence="11" id="KW-1185">Reference proteome</keyword>
<dbReference type="AlphaFoldDB" id="A8PWE7"/>
<dbReference type="SUPFAM" id="SSF57850">
    <property type="entry name" value="RING/U-box"/>
    <property type="match status" value="1"/>
</dbReference>
<feature type="compositionally biased region" description="Polar residues" evidence="8">
    <location>
        <begin position="130"/>
        <end position="145"/>
    </location>
</feature>
<dbReference type="InterPro" id="IPR013083">
    <property type="entry name" value="Znf_RING/FYVE/PHD"/>
</dbReference>
<dbReference type="InterPro" id="IPR001841">
    <property type="entry name" value="Znf_RING"/>
</dbReference>
<dbReference type="RefSeq" id="XP_001731813.1">
    <property type="nucleotide sequence ID" value="XM_001731761.1"/>
</dbReference>
<sequence>MLLVYPFSIVLSFLFVNMHVVFLPFGTFRQFILLAYSVYKKTLQLLRFRAATRDMDRKYPPLSQSDVVQMHDKTCIICREDFDVDSRSLADTPRKLPCSHVFHFRCLHSWLERQQNCPTCRRDVLAPTPAAQNTSDPNTVPTQTPEPSPLSDAQTPDHLGATSGLFREQASQQQVSHDAAQQTMPAGSIESTSLQSLISRLSPQAEATSSRDTLPSMSAPLSPEASSSRTRPEYHLPVKDDSTAAGLDPREAVRQAALKRFGTREHTLTATNHKDTATPGLIPLFDPASIHDFSSRVESKLPHPLVSWAASRSSLAPDLSLSTEQLAQITDEHLRRRLCVLQDTNATLERTIAQIQEVLRPSATAPYDTVDGNDVDHPNSSPHKGKSRDLA</sequence>
<organism evidence="10 11">
    <name type="scientific">Malassezia globosa (strain ATCC MYA-4612 / CBS 7966)</name>
    <name type="common">Dandruff-associated fungus</name>
    <dbReference type="NCBI Taxonomy" id="425265"/>
    <lineage>
        <taxon>Eukaryota</taxon>
        <taxon>Fungi</taxon>
        <taxon>Dikarya</taxon>
        <taxon>Basidiomycota</taxon>
        <taxon>Ustilaginomycotina</taxon>
        <taxon>Malasseziomycetes</taxon>
        <taxon>Malasseziales</taxon>
        <taxon>Malasseziaceae</taxon>
        <taxon>Malassezia</taxon>
    </lineage>
</organism>
<dbReference type="GO" id="GO:0036503">
    <property type="term" value="P:ERAD pathway"/>
    <property type="evidence" value="ECO:0007669"/>
    <property type="project" value="TreeGrafter"/>
</dbReference>
<evidence type="ECO:0000256" key="7">
    <source>
        <dbReference type="PROSITE-ProRule" id="PRU00175"/>
    </source>
</evidence>
<feature type="region of interest" description="Disordered" evidence="8">
    <location>
        <begin position="363"/>
        <end position="391"/>
    </location>
</feature>
<evidence type="ECO:0000313" key="10">
    <source>
        <dbReference type="EMBL" id="EDP44599.1"/>
    </source>
</evidence>
<feature type="compositionally biased region" description="Polar residues" evidence="8">
    <location>
        <begin position="169"/>
        <end position="216"/>
    </location>
</feature>
<dbReference type="Pfam" id="PF13639">
    <property type="entry name" value="zf-RING_2"/>
    <property type="match status" value="1"/>
</dbReference>
<dbReference type="Proteomes" id="UP000008837">
    <property type="component" value="Unassembled WGS sequence"/>
</dbReference>
<evidence type="ECO:0000256" key="3">
    <source>
        <dbReference type="ARBA" id="ARBA00022723"/>
    </source>
</evidence>
<dbReference type="GO" id="GO:0008270">
    <property type="term" value="F:zinc ion binding"/>
    <property type="evidence" value="ECO:0007669"/>
    <property type="project" value="UniProtKB-KW"/>
</dbReference>
<feature type="region of interest" description="Disordered" evidence="8">
    <location>
        <begin position="128"/>
        <end position="244"/>
    </location>
</feature>
<reference evidence="10 11" key="1">
    <citation type="journal article" date="2007" name="Proc. Natl. Acad. Sci. U.S.A.">
        <title>Dandruff-associated Malassezia genomes reveal convergent and divergent virulence traits shared with plant and human fungal pathogens.</title>
        <authorList>
            <person name="Xu J."/>
            <person name="Saunders C.W."/>
            <person name="Hu P."/>
            <person name="Grant R.A."/>
            <person name="Boekhout T."/>
            <person name="Kuramae E.E."/>
            <person name="Kronstad J.W."/>
            <person name="Deangelis Y.M."/>
            <person name="Reeder N.L."/>
            <person name="Johnstone K.R."/>
            <person name="Leland M."/>
            <person name="Fieno A.M."/>
            <person name="Begley W.M."/>
            <person name="Sun Y."/>
            <person name="Lacey M.P."/>
            <person name="Chaudhary T."/>
            <person name="Keough T."/>
            <person name="Chu L."/>
            <person name="Sears R."/>
            <person name="Yuan B."/>
            <person name="Dawson T.L.Jr."/>
        </authorList>
    </citation>
    <scope>NUCLEOTIDE SEQUENCE [LARGE SCALE GENOMIC DNA]</scope>
    <source>
        <strain evidence="11">ATCC MYA-4612 / CBS 7966</strain>
    </source>
</reference>
<dbReference type="InterPro" id="IPR058051">
    <property type="entry name" value="Znf_RING_synoviolin"/>
</dbReference>
<gene>
    <name evidence="10" type="ORF">MGL_1081</name>
</gene>
<evidence type="ECO:0000256" key="1">
    <source>
        <dbReference type="ARBA" id="ARBA00004477"/>
    </source>
</evidence>
<dbReference type="UniPathway" id="UPA00143"/>
<dbReference type="PROSITE" id="PS50089">
    <property type="entry name" value="ZF_RING_2"/>
    <property type="match status" value="1"/>
</dbReference>
<dbReference type="InterPro" id="IPR050731">
    <property type="entry name" value="HRD1_E3_ubiq-ligases"/>
</dbReference>
<proteinExistence type="inferred from homology"/>
<keyword evidence="4 7" id="KW-0863">Zinc-finger</keyword>
<evidence type="ECO:0000256" key="5">
    <source>
        <dbReference type="ARBA" id="ARBA00022824"/>
    </source>
</evidence>
<keyword evidence="6" id="KW-0862">Zinc</keyword>
<dbReference type="PANTHER" id="PTHR22763:SF184">
    <property type="entry name" value="E3 UBIQUITIN-PROTEIN LIGASE SYNOVIOLIN"/>
    <property type="match status" value="1"/>
</dbReference>
<evidence type="ECO:0000256" key="6">
    <source>
        <dbReference type="ARBA" id="ARBA00022833"/>
    </source>
</evidence>
<evidence type="ECO:0000256" key="4">
    <source>
        <dbReference type="ARBA" id="ARBA00022771"/>
    </source>
</evidence>
<evidence type="ECO:0000256" key="2">
    <source>
        <dbReference type="ARBA" id="ARBA00010089"/>
    </source>
</evidence>
<dbReference type="SMART" id="SM00184">
    <property type="entry name" value="RING"/>
    <property type="match status" value="1"/>
</dbReference>
<dbReference type="GeneID" id="5856118"/>
<comment type="caution">
    <text evidence="10">The sequence shown here is derived from an EMBL/GenBank/DDBJ whole genome shotgun (WGS) entry which is preliminary data.</text>
</comment>
<comment type="similarity">
    <text evidence="2">Belongs to the HRD1 family.</text>
</comment>
<dbReference type="GO" id="GO:0043161">
    <property type="term" value="P:proteasome-mediated ubiquitin-dependent protein catabolic process"/>
    <property type="evidence" value="ECO:0007669"/>
    <property type="project" value="TreeGrafter"/>
</dbReference>
<name>A8PWE7_MALGO</name>
<dbReference type="KEGG" id="mgl:MGL_1081"/>
<dbReference type="STRING" id="425265.A8PWE7"/>
<dbReference type="GO" id="GO:0061630">
    <property type="term" value="F:ubiquitin protein ligase activity"/>
    <property type="evidence" value="ECO:0007669"/>
    <property type="project" value="UniProtKB-EC"/>
</dbReference>
<evidence type="ECO:0000313" key="11">
    <source>
        <dbReference type="Proteomes" id="UP000008837"/>
    </source>
</evidence>
<dbReference type="CDD" id="cd16479">
    <property type="entry name" value="RING-H2_synoviolin"/>
    <property type="match status" value="1"/>
</dbReference>
<dbReference type="GO" id="GO:0016567">
    <property type="term" value="P:protein ubiquitination"/>
    <property type="evidence" value="ECO:0007669"/>
    <property type="project" value="UniProtKB-UniPathway"/>
</dbReference>
<comment type="subcellular location">
    <subcellularLocation>
        <location evidence="1">Endoplasmic reticulum membrane</location>
        <topology evidence="1">Multi-pass membrane protein</topology>
    </subcellularLocation>
</comment>
<dbReference type="EMBL" id="AAYY01000003">
    <property type="protein sequence ID" value="EDP44599.1"/>
    <property type="molecule type" value="Genomic_DNA"/>
</dbReference>
<dbReference type="GO" id="GO:0005789">
    <property type="term" value="C:endoplasmic reticulum membrane"/>
    <property type="evidence" value="ECO:0007669"/>
    <property type="project" value="UniProtKB-SubCell"/>
</dbReference>
<keyword evidence="3" id="KW-0479">Metal-binding</keyword>
<dbReference type="Gene3D" id="3.30.40.10">
    <property type="entry name" value="Zinc/RING finger domain, C3HC4 (zinc finger)"/>
    <property type="match status" value="1"/>
</dbReference>